<reference evidence="2 3" key="1">
    <citation type="submission" date="2020-10" db="EMBL/GenBank/DDBJ databases">
        <authorList>
            <person name="Castelo-Branco R."/>
            <person name="Eusebio N."/>
            <person name="Adriana R."/>
            <person name="Vieira A."/>
            <person name="Brugerolle De Fraissinette N."/>
            <person name="Rezende De Castro R."/>
            <person name="Schneider M.P."/>
            <person name="Vasconcelos V."/>
            <person name="Leao P.N."/>
        </authorList>
    </citation>
    <scope>NUCLEOTIDE SEQUENCE [LARGE SCALE GENOMIC DNA]</scope>
    <source>
        <strain evidence="2 3">LEGE 03274</strain>
    </source>
</reference>
<dbReference type="InterPro" id="IPR027417">
    <property type="entry name" value="P-loop_NTPase"/>
</dbReference>
<dbReference type="PANTHER" id="PTHR34383:SF3">
    <property type="entry name" value="POLYPHOSPHATE:AMP PHOSPHOTRANSFERASE"/>
    <property type="match status" value="1"/>
</dbReference>
<evidence type="ECO:0000259" key="1">
    <source>
        <dbReference type="Pfam" id="PF03976"/>
    </source>
</evidence>
<keyword evidence="3" id="KW-1185">Reference proteome</keyword>
<name>A0ABR9V4K8_9CHRO</name>
<organism evidence="2 3">
    <name type="scientific">Cyanobacterium stanieri LEGE 03274</name>
    <dbReference type="NCBI Taxonomy" id="1828756"/>
    <lineage>
        <taxon>Bacteria</taxon>
        <taxon>Bacillati</taxon>
        <taxon>Cyanobacteriota</taxon>
        <taxon>Cyanophyceae</taxon>
        <taxon>Oscillatoriophycideae</taxon>
        <taxon>Chroococcales</taxon>
        <taxon>Geminocystaceae</taxon>
        <taxon>Cyanobacterium</taxon>
    </lineage>
</organism>
<dbReference type="Gene3D" id="3.40.50.300">
    <property type="entry name" value="P-loop containing nucleotide triphosphate hydrolases"/>
    <property type="match status" value="1"/>
</dbReference>
<dbReference type="Proteomes" id="UP000654604">
    <property type="component" value="Unassembled WGS sequence"/>
</dbReference>
<accession>A0ABR9V4K8</accession>
<dbReference type="PANTHER" id="PTHR34383">
    <property type="entry name" value="POLYPHOSPHATE:AMP PHOSPHOTRANSFERASE-RELATED"/>
    <property type="match status" value="1"/>
</dbReference>
<gene>
    <name evidence="2" type="ORF">IQ215_08925</name>
</gene>
<dbReference type="EMBL" id="JADEWC010000017">
    <property type="protein sequence ID" value="MBE9222818.1"/>
    <property type="molecule type" value="Genomic_DNA"/>
</dbReference>
<proteinExistence type="predicted"/>
<dbReference type="InterPro" id="IPR022488">
    <property type="entry name" value="PPK2-related"/>
</dbReference>
<evidence type="ECO:0000313" key="3">
    <source>
        <dbReference type="Proteomes" id="UP000654604"/>
    </source>
</evidence>
<sequence>MLNTLDLNLSLDKKNYHEQIEALMIELRSLQNTCWQQKIPIIVVLEGWAAAGKGKIVQKITNYMDPRGFDVYPTLAPTTLEQKYP</sequence>
<dbReference type="Pfam" id="PF03976">
    <property type="entry name" value="PPK2"/>
    <property type="match status" value="1"/>
</dbReference>
<feature type="non-terminal residue" evidence="2">
    <location>
        <position position="85"/>
    </location>
</feature>
<comment type="caution">
    <text evidence="2">The sequence shown here is derived from an EMBL/GenBank/DDBJ whole genome shotgun (WGS) entry which is preliminary data.</text>
</comment>
<evidence type="ECO:0000313" key="2">
    <source>
        <dbReference type="EMBL" id="MBE9222818.1"/>
    </source>
</evidence>
<protein>
    <submittedName>
        <fullName evidence="2">Polyphosphate:AMP phosphotransferase</fullName>
    </submittedName>
</protein>
<feature type="domain" description="Polyphosphate kinase-2-related" evidence="1">
    <location>
        <begin position="11"/>
        <end position="83"/>
    </location>
</feature>